<evidence type="ECO:0000256" key="7">
    <source>
        <dbReference type="ARBA" id="ARBA00022840"/>
    </source>
</evidence>
<dbReference type="PANTHER" id="PTHR43671">
    <property type="entry name" value="SERINE/THREONINE-PROTEIN KINASE NEK"/>
    <property type="match status" value="1"/>
</dbReference>
<keyword evidence="10" id="KW-0472">Membrane</keyword>
<evidence type="ECO:0000256" key="6">
    <source>
        <dbReference type="ARBA" id="ARBA00022777"/>
    </source>
</evidence>
<feature type="compositionally biased region" description="Basic and acidic residues" evidence="9">
    <location>
        <begin position="359"/>
        <end position="371"/>
    </location>
</feature>
<dbReference type="CDD" id="cd14014">
    <property type="entry name" value="STKc_PknB_like"/>
    <property type="match status" value="1"/>
</dbReference>
<evidence type="ECO:0000256" key="3">
    <source>
        <dbReference type="ARBA" id="ARBA00022527"/>
    </source>
</evidence>
<dbReference type="Proteomes" id="UP000011131">
    <property type="component" value="Chromosome"/>
</dbReference>
<accession>L7U3C7</accession>
<dbReference type="InterPro" id="IPR050660">
    <property type="entry name" value="NEK_Ser/Thr_kinase"/>
</dbReference>
<dbReference type="GO" id="GO:0005524">
    <property type="term" value="F:ATP binding"/>
    <property type="evidence" value="ECO:0007669"/>
    <property type="project" value="UniProtKB-UniRule"/>
</dbReference>
<dbReference type="PROSITE" id="PS50011">
    <property type="entry name" value="PROTEIN_KINASE_DOM"/>
    <property type="match status" value="1"/>
</dbReference>
<dbReference type="KEGG" id="msd:MYSTI_00732"/>
<gene>
    <name evidence="12" type="ordered locus">MYSTI_00732</name>
</gene>
<dbReference type="InterPro" id="IPR008271">
    <property type="entry name" value="Ser/Thr_kinase_AS"/>
</dbReference>
<evidence type="ECO:0000256" key="5">
    <source>
        <dbReference type="ARBA" id="ARBA00022741"/>
    </source>
</evidence>
<feature type="binding site" evidence="8">
    <location>
        <position position="103"/>
    </location>
    <ligand>
        <name>ATP</name>
        <dbReference type="ChEBI" id="CHEBI:30616"/>
    </ligand>
</feature>
<feature type="compositionally biased region" description="Pro residues" evidence="9">
    <location>
        <begin position="451"/>
        <end position="463"/>
    </location>
</feature>
<feature type="compositionally biased region" description="Basic and acidic residues" evidence="9">
    <location>
        <begin position="534"/>
        <end position="545"/>
    </location>
</feature>
<dbReference type="PROSITE" id="PS00108">
    <property type="entry name" value="PROTEIN_KINASE_ST"/>
    <property type="match status" value="1"/>
</dbReference>
<dbReference type="PROSITE" id="PS00107">
    <property type="entry name" value="PROTEIN_KINASE_ATP"/>
    <property type="match status" value="1"/>
</dbReference>
<evidence type="ECO:0000313" key="13">
    <source>
        <dbReference type="Proteomes" id="UP000011131"/>
    </source>
</evidence>
<reference evidence="12 13" key="1">
    <citation type="journal article" date="2013" name="Genome Announc.">
        <title>Complete genome sequence of Myxococcus stipitatus strain DSM 14675, a fruiting myxobacterium.</title>
        <authorList>
            <person name="Huntley S."/>
            <person name="Kneip S."/>
            <person name="Treuner-Lange A."/>
            <person name="Sogaard-Andersen L."/>
        </authorList>
    </citation>
    <scope>NUCLEOTIDE SEQUENCE [LARGE SCALE GENOMIC DNA]</scope>
    <source>
        <strain evidence="13">DSM 14675 / JCM 12634 / Mx s8</strain>
    </source>
</reference>
<dbReference type="SUPFAM" id="SSF56112">
    <property type="entry name" value="Protein kinase-like (PK-like)"/>
    <property type="match status" value="1"/>
</dbReference>
<evidence type="ECO:0000313" key="12">
    <source>
        <dbReference type="EMBL" id="AGC42082.1"/>
    </source>
</evidence>
<dbReference type="Pfam" id="PF00069">
    <property type="entry name" value="Pkinase"/>
    <property type="match status" value="1"/>
</dbReference>
<dbReference type="Gene3D" id="1.10.510.10">
    <property type="entry name" value="Transferase(Phosphotransferase) domain 1"/>
    <property type="match status" value="1"/>
</dbReference>
<dbReference type="HOGENOM" id="CLU_000288_63_44_7"/>
<evidence type="ECO:0000256" key="9">
    <source>
        <dbReference type="SAM" id="MobiDB-lite"/>
    </source>
</evidence>
<keyword evidence="5 8" id="KW-0547">Nucleotide-binding</keyword>
<dbReference type="PANTHER" id="PTHR43671:SF13">
    <property type="entry name" value="SERINE_THREONINE-PROTEIN KINASE NEK2"/>
    <property type="match status" value="1"/>
</dbReference>
<keyword evidence="13" id="KW-1185">Reference proteome</keyword>
<dbReference type="OrthoDB" id="9801841at2"/>
<dbReference type="RefSeq" id="WP_015346345.1">
    <property type="nucleotide sequence ID" value="NC_020126.1"/>
</dbReference>
<keyword evidence="4" id="KW-0808">Transferase</keyword>
<feature type="region of interest" description="Disordered" evidence="9">
    <location>
        <begin position="434"/>
        <end position="545"/>
    </location>
</feature>
<dbReference type="eggNOG" id="COG0515">
    <property type="taxonomic scope" value="Bacteria"/>
</dbReference>
<protein>
    <recommendedName>
        <fullName evidence="2">non-specific serine/threonine protein kinase</fullName>
        <ecNumber evidence="2">2.7.11.1</ecNumber>
    </recommendedName>
</protein>
<dbReference type="SMART" id="SM00220">
    <property type="entry name" value="S_TKc"/>
    <property type="match status" value="1"/>
</dbReference>
<evidence type="ECO:0000256" key="8">
    <source>
        <dbReference type="PROSITE-ProRule" id="PRU10141"/>
    </source>
</evidence>
<dbReference type="InterPro" id="IPR011009">
    <property type="entry name" value="Kinase-like_dom_sf"/>
</dbReference>
<evidence type="ECO:0000256" key="4">
    <source>
        <dbReference type="ARBA" id="ARBA00022679"/>
    </source>
</evidence>
<keyword evidence="7 8" id="KW-0067">ATP-binding</keyword>
<evidence type="ECO:0000259" key="11">
    <source>
        <dbReference type="PROSITE" id="PS50011"/>
    </source>
</evidence>
<dbReference type="PATRIC" id="fig|1278073.3.peg.760"/>
<dbReference type="EC" id="2.7.11.1" evidence="2"/>
<dbReference type="Gene3D" id="3.30.200.20">
    <property type="entry name" value="Phosphorylase Kinase, domain 1"/>
    <property type="match status" value="1"/>
</dbReference>
<dbReference type="FunFam" id="1.10.510.10:FF:000021">
    <property type="entry name" value="Serine/threonine protein kinase"/>
    <property type="match status" value="1"/>
</dbReference>
<dbReference type="STRING" id="1278073.MYSTI_00732"/>
<dbReference type="InterPro" id="IPR000719">
    <property type="entry name" value="Prot_kinase_dom"/>
</dbReference>
<evidence type="ECO:0000256" key="1">
    <source>
        <dbReference type="ARBA" id="ARBA00010886"/>
    </source>
</evidence>
<feature type="domain" description="Protein kinase" evidence="11">
    <location>
        <begin position="74"/>
        <end position="340"/>
    </location>
</feature>
<keyword evidence="3 12" id="KW-0723">Serine/threonine-protein kinase</keyword>
<organism evidence="12 13">
    <name type="scientific">Myxococcus stipitatus (strain DSM 14675 / JCM 12634 / Mx s8)</name>
    <dbReference type="NCBI Taxonomy" id="1278073"/>
    <lineage>
        <taxon>Bacteria</taxon>
        <taxon>Pseudomonadati</taxon>
        <taxon>Myxococcota</taxon>
        <taxon>Myxococcia</taxon>
        <taxon>Myxococcales</taxon>
        <taxon>Cystobacterineae</taxon>
        <taxon>Myxococcaceae</taxon>
        <taxon>Myxococcus</taxon>
    </lineage>
</organism>
<sequence length="610" mass="65646">MASELNCETCGLPVPASTGVCPRDGTVALAAFHVPPPVPASPVTDEPKVIVQSTLEAPAEVLKDPLIGLKLGEYELRARIGVGGMGLVYEGIQPLIGKRVAVKVLRPELAHSTEQVERLLAEARAVNAIRHRGIIDIFGFGQVPDGRQYIVMEYLEGQPLDAVLVEKNRLPLDEALPILDEVLAALAAAHGAGVVHRDLKPSNIFLVRQPDGSRYVKVLDFGLAKRGQGPTGRTAQTRTDMVVGTPEYMAPEQARGQEVGPMTDLYALGVVTFEMVTGRLPFTGTSPVDLLMKHVEARPPRPSEFVPDLPPALDAFILQMLTKDPEARPNSADPLRQQLNKLRRSLRATRSNPSALSPMHEKPRVSDDASSRRPTTPVAVPPELSPQVPEKASAPTPLPPPRKHLPIAIAMGAGALMLAGAVALVFREPARAVPLTGPRESPPIVEAQAEPPAPRPTPPPPAPVDRGEAVAVLAGSKELPSTELPAPEDEQPESAPAPKERPSTVEKLGGGALAHEDTSSKETGSQARTISAPKRAEGRDSSEKRQLLKRIDALIEATPDLIAQDRVTSPDTMLKMLEKTRTEVELSSDTEEQRQLSRKFDGLKKMFLKR</sequence>
<comment type="similarity">
    <text evidence="1">Belongs to the protein kinase superfamily. NEK Ser/Thr protein kinase family. NIMA subfamily.</text>
</comment>
<evidence type="ECO:0000256" key="10">
    <source>
        <dbReference type="SAM" id="Phobius"/>
    </source>
</evidence>
<proteinExistence type="inferred from homology"/>
<keyword evidence="10" id="KW-1133">Transmembrane helix</keyword>
<dbReference type="GO" id="GO:0004674">
    <property type="term" value="F:protein serine/threonine kinase activity"/>
    <property type="evidence" value="ECO:0007669"/>
    <property type="project" value="UniProtKB-KW"/>
</dbReference>
<dbReference type="InterPro" id="IPR017441">
    <property type="entry name" value="Protein_kinase_ATP_BS"/>
</dbReference>
<evidence type="ECO:0000256" key="2">
    <source>
        <dbReference type="ARBA" id="ARBA00012513"/>
    </source>
</evidence>
<dbReference type="AlphaFoldDB" id="L7U3C7"/>
<name>L7U3C7_MYXSD</name>
<keyword evidence="6 12" id="KW-0418">Kinase</keyword>
<feature type="region of interest" description="Disordered" evidence="9">
    <location>
        <begin position="344"/>
        <end position="402"/>
    </location>
</feature>
<dbReference type="EMBL" id="CP004025">
    <property type="protein sequence ID" value="AGC42082.1"/>
    <property type="molecule type" value="Genomic_DNA"/>
</dbReference>
<feature type="transmembrane region" description="Helical" evidence="10">
    <location>
        <begin position="405"/>
        <end position="426"/>
    </location>
</feature>
<keyword evidence="10" id="KW-0812">Transmembrane</keyword>